<dbReference type="OrthoDB" id="371138at2"/>
<dbReference type="STRING" id="159291.SAMN05920897_101125"/>
<feature type="transmembrane region" description="Helical" evidence="1">
    <location>
        <begin position="52"/>
        <end position="74"/>
    </location>
</feature>
<dbReference type="AlphaFoldDB" id="A0A1N6N8V8"/>
<reference evidence="2 3" key="1">
    <citation type="submission" date="2017-01" db="EMBL/GenBank/DDBJ databases">
        <authorList>
            <person name="Mah S.A."/>
            <person name="Swanson W.J."/>
            <person name="Moy G.W."/>
            <person name="Vacquier V.D."/>
        </authorList>
    </citation>
    <scope>NUCLEOTIDE SEQUENCE [LARGE SCALE GENOMIC DNA]</scope>
    <source>
        <strain evidence="2 3">ASpG1</strain>
    </source>
</reference>
<name>A0A1N6N8V8_9SPIO</name>
<evidence type="ECO:0008006" key="4">
    <source>
        <dbReference type="Google" id="ProtNLM"/>
    </source>
</evidence>
<keyword evidence="1" id="KW-0472">Membrane</keyword>
<feature type="transmembrane region" description="Helical" evidence="1">
    <location>
        <begin position="12"/>
        <end position="32"/>
    </location>
</feature>
<keyword evidence="1" id="KW-1133">Transmembrane helix</keyword>
<dbReference type="Proteomes" id="UP000186400">
    <property type="component" value="Unassembled WGS sequence"/>
</dbReference>
<sequence>MREMLGHGPGRVYLLFLLATIVALAATVFTGLLELPPGGEPILFFGWMTMPLFTGVSFVVAWLVAYVVYFFFFWPYR</sequence>
<gene>
    <name evidence="2" type="ORF">SAMN05920897_101125</name>
</gene>
<dbReference type="RefSeq" id="WP_076487355.1">
    <property type="nucleotide sequence ID" value="NZ_FTMS01000001.1"/>
</dbReference>
<organism evidence="2 3">
    <name type="scientific">Alkalispirochaeta americana</name>
    <dbReference type="NCBI Taxonomy" id="159291"/>
    <lineage>
        <taxon>Bacteria</taxon>
        <taxon>Pseudomonadati</taxon>
        <taxon>Spirochaetota</taxon>
        <taxon>Spirochaetia</taxon>
        <taxon>Spirochaetales</taxon>
        <taxon>Spirochaetaceae</taxon>
        <taxon>Alkalispirochaeta</taxon>
    </lineage>
</organism>
<keyword evidence="3" id="KW-1185">Reference proteome</keyword>
<accession>A0A1N6N8V8</accession>
<evidence type="ECO:0000313" key="3">
    <source>
        <dbReference type="Proteomes" id="UP000186400"/>
    </source>
</evidence>
<proteinExistence type="predicted"/>
<protein>
    <recommendedName>
        <fullName evidence="4">Solute:sodium symporter small subunit</fullName>
    </recommendedName>
</protein>
<evidence type="ECO:0000313" key="2">
    <source>
        <dbReference type="EMBL" id="SIP88509.1"/>
    </source>
</evidence>
<keyword evidence="1" id="KW-0812">Transmembrane</keyword>
<evidence type="ECO:0000256" key="1">
    <source>
        <dbReference type="SAM" id="Phobius"/>
    </source>
</evidence>
<dbReference type="EMBL" id="FTMS01000001">
    <property type="protein sequence ID" value="SIP88509.1"/>
    <property type="molecule type" value="Genomic_DNA"/>
</dbReference>